<gene>
    <name evidence="2" type="ORF">D9619_000227</name>
</gene>
<organism evidence="2 3">
    <name type="scientific">Psilocybe cf. subviscida</name>
    <dbReference type="NCBI Taxonomy" id="2480587"/>
    <lineage>
        <taxon>Eukaryota</taxon>
        <taxon>Fungi</taxon>
        <taxon>Dikarya</taxon>
        <taxon>Basidiomycota</taxon>
        <taxon>Agaricomycotina</taxon>
        <taxon>Agaricomycetes</taxon>
        <taxon>Agaricomycetidae</taxon>
        <taxon>Agaricales</taxon>
        <taxon>Agaricineae</taxon>
        <taxon>Strophariaceae</taxon>
        <taxon>Psilocybe</taxon>
    </lineage>
</organism>
<evidence type="ECO:0000256" key="1">
    <source>
        <dbReference type="SAM" id="Phobius"/>
    </source>
</evidence>
<keyword evidence="1" id="KW-1133">Transmembrane helix</keyword>
<keyword evidence="3" id="KW-1185">Reference proteome</keyword>
<sequence length="362" mass="41350">MDSLDWKHVPFLLIFASYFLIIIWLFAFMLRSLPRNFNKAPASPTIFAGLTLVSLGHTWFYMLRYMEWSFSHYEQSLKRPITDGLIARIGSWVHDTSLFNEAWFVVCRHPFNWWWSEQLCLFTVGAWTIFVVTEGSRHKIKHLWAYMLLGQIVAISVASNLFYLALVLSPSFSNPKERVKERWASPMLWFNVFLALASVALVPFITERTFLKNLLVMHGVLFLPILEKNSPKISPYAISTNALYRIVQVVSALIHLRTVLKALEILRDNAALDASSIVQTAWRVLHAHPAQSSIGWDVIWTSVSFIVWTMVKPQDATDASRRFSVSHLLGATPFASIGVTAPYTLSPKGAPREDFQFDAKVQ</sequence>
<dbReference type="InterPro" id="IPR021362">
    <property type="entry name" value="DUF2834"/>
</dbReference>
<dbReference type="OrthoDB" id="2126185at2759"/>
<accession>A0A8H5F389</accession>
<reference evidence="2 3" key="1">
    <citation type="journal article" date="2020" name="ISME J.">
        <title>Uncovering the hidden diversity of litter-decomposition mechanisms in mushroom-forming fungi.</title>
        <authorList>
            <person name="Floudas D."/>
            <person name="Bentzer J."/>
            <person name="Ahren D."/>
            <person name="Johansson T."/>
            <person name="Persson P."/>
            <person name="Tunlid A."/>
        </authorList>
    </citation>
    <scope>NUCLEOTIDE SEQUENCE [LARGE SCALE GENOMIC DNA]</scope>
    <source>
        <strain evidence="2 3">CBS 101986</strain>
    </source>
</reference>
<dbReference type="AlphaFoldDB" id="A0A8H5F389"/>
<feature type="transmembrane region" description="Helical" evidence="1">
    <location>
        <begin position="42"/>
        <end position="62"/>
    </location>
</feature>
<evidence type="ECO:0000313" key="3">
    <source>
        <dbReference type="Proteomes" id="UP000567179"/>
    </source>
</evidence>
<feature type="transmembrane region" description="Helical" evidence="1">
    <location>
        <begin position="113"/>
        <end position="132"/>
    </location>
</feature>
<dbReference type="EMBL" id="JAACJJ010000028">
    <property type="protein sequence ID" value="KAF5322121.1"/>
    <property type="molecule type" value="Genomic_DNA"/>
</dbReference>
<dbReference type="Proteomes" id="UP000567179">
    <property type="component" value="Unassembled WGS sequence"/>
</dbReference>
<dbReference type="Pfam" id="PF11196">
    <property type="entry name" value="DUF2834"/>
    <property type="match status" value="1"/>
</dbReference>
<protein>
    <submittedName>
        <fullName evidence="2">Uncharacterized protein</fullName>
    </submittedName>
</protein>
<feature type="transmembrane region" description="Helical" evidence="1">
    <location>
        <begin position="12"/>
        <end position="30"/>
    </location>
</feature>
<proteinExistence type="predicted"/>
<feature type="transmembrane region" description="Helical" evidence="1">
    <location>
        <begin position="188"/>
        <end position="206"/>
    </location>
</feature>
<name>A0A8H5F389_9AGAR</name>
<evidence type="ECO:0000313" key="2">
    <source>
        <dbReference type="EMBL" id="KAF5322121.1"/>
    </source>
</evidence>
<feature type="transmembrane region" description="Helical" evidence="1">
    <location>
        <begin position="144"/>
        <end position="168"/>
    </location>
</feature>
<keyword evidence="1" id="KW-0812">Transmembrane</keyword>
<keyword evidence="1" id="KW-0472">Membrane</keyword>
<comment type="caution">
    <text evidence="2">The sequence shown here is derived from an EMBL/GenBank/DDBJ whole genome shotgun (WGS) entry which is preliminary data.</text>
</comment>